<dbReference type="PANTHER" id="PTHR33664">
    <property type="entry name" value="RCG26366"/>
    <property type="match status" value="1"/>
</dbReference>
<dbReference type="KEGG" id="nss:113429531"/>
<protein>
    <submittedName>
        <fullName evidence="3">Uncharacterized protein C20orf194-like</fullName>
    </submittedName>
</protein>
<dbReference type="Proteomes" id="UP000504612">
    <property type="component" value="Unplaced"/>
</dbReference>
<evidence type="ECO:0000313" key="3">
    <source>
        <dbReference type="RefSeq" id="XP_026547819.1"/>
    </source>
</evidence>
<dbReference type="PANTHER" id="PTHR33664:SF1">
    <property type="entry name" value="DYNEIN AXONEMAL ASSEMBLY FACTOR 9"/>
    <property type="match status" value="1"/>
</dbReference>
<evidence type="ECO:0000259" key="1">
    <source>
        <dbReference type="Pfam" id="PF25204"/>
    </source>
</evidence>
<dbReference type="AlphaFoldDB" id="A0A6J1W609"/>
<feature type="non-terminal residue" evidence="3">
    <location>
        <position position="87"/>
    </location>
</feature>
<accession>A0A6J1W609</accession>
<gene>
    <name evidence="3" type="primary">LOC113429531</name>
</gene>
<dbReference type="InterPro" id="IPR040342">
    <property type="entry name" value="DNAAF9"/>
</dbReference>
<reference evidence="3" key="1">
    <citation type="submission" date="2025-08" db="UniProtKB">
        <authorList>
            <consortium name="RefSeq"/>
        </authorList>
    </citation>
    <scope>IDENTIFICATION</scope>
</reference>
<organism evidence="2 3">
    <name type="scientific">Notechis scutatus</name>
    <name type="common">mainland tiger snake</name>
    <dbReference type="NCBI Taxonomy" id="8663"/>
    <lineage>
        <taxon>Eukaryota</taxon>
        <taxon>Metazoa</taxon>
        <taxon>Chordata</taxon>
        <taxon>Craniata</taxon>
        <taxon>Vertebrata</taxon>
        <taxon>Euteleostomi</taxon>
        <taxon>Lepidosauria</taxon>
        <taxon>Squamata</taxon>
        <taxon>Bifurcata</taxon>
        <taxon>Unidentata</taxon>
        <taxon>Episquamata</taxon>
        <taxon>Toxicofera</taxon>
        <taxon>Serpentes</taxon>
        <taxon>Colubroidea</taxon>
        <taxon>Elapidae</taxon>
        <taxon>Hydrophiinae</taxon>
        <taxon>Notechis</taxon>
    </lineage>
</organism>
<dbReference type="InterPro" id="IPR057478">
    <property type="entry name" value="DAAF9_2"/>
</dbReference>
<proteinExistence type="predicted"/>
<dbReference type="GeneID" id="113429531"/>
<name>A0A6J1W609_9SAUR</name>
<dbReference type="Pfam" id="PF25204">
    <property type="entry name" value="DAAF9_2"/>
    <property type="match status" value="1"/>
</dbReference>
<keyword evidence="2" id="KW-1185">Reference proteome</keyword>
<sequence length="87" mass="9665">MDSPECFSAAHFQKYLSGVLESQHSRSSRPSAYHRKKVRLLVVLQGYTDVIDVVQALQTHPDVDVKASFAIGAVTTCVEPLSSYMEH</sequence>
<dbReference type="RefSeq" id="XP_026547819.1">
    <property type="nucleotide sequence ID" value="XM_026692034.1"/>
</dbReference>
<feature type="domain" description="DAAF9" evidence="1">
    <location>
        <begin position="2"/>
        <end position="87"/>
    </location>
</feature>
<evidence type="ECO:0000313" key="2">
    <source>
        <dbReference type="Proteomes" id="UP000504612"/>
    </source>
</evidence>